<dbReference type="InterPro" id="IPR011053">
    <property type="entry name" value="Single_hybrid_motif"/>
</dbReference>
<comment type="cofactor">
    <cofactor evidence="1">
        <name>biotin</name>
        <dbReference type="ChEBI" id="CHEBI:57586"/>
    </cofactor>
</comment>
<evidence type="ECO:0000256" key="3">
    <source>
        <dbReference type="ARBA" id="ARBA00022741"/>
    </source>
</evidence>
<dbReference type="Pfam" id="PF02786">
    <property type="entry name" value="CPSase_L_D2"/>
    <property type="match status" value="1"/>
</dbReference>
<dbReference type="SUPFAM" id="SSF52440">
    <property type="entry name" value="PreATP-grasp domain"/>
    <property type="match status" value="1"/>
</dbReference>
<dbReference type="Gene3D" id="2.40.50.100">
    <property type="match status" value="1"/>
</dbReference>
<dbReference type="GO" id="GO:0005524">
    <property type="term" value="F:ATP binding"/>
    <property type="evidence" value="ECO:0007669"/>
    <property type="project" value="UniProtKB-KW"/>
</dbReference>
<protein>
    <recommendedName>
        <fullName evidence="10">Biotin carboxylase</fullName>
    </recommendedName>
</protein>
<sequence>MGISTVAIYADGDVDAPFVREADFAIALRGETSVDTYLHMEKVLEACKTSGADAIHPGYGFLSENSGFAEAVGAAGFVWIGPSPEAIASMGDKLSAKHLMEEAEVPTLPGRQIRENEDATALAEEIGYPVLVKASAGGGGRGMRVVENSGELAGAIEAARREALSAFGDDTLFIEHWLAFSRHVEIQILGDHYGNLVHCFERECSIQRRHQKIIEEAPSPAVDEDIRYRMGGAALKAARKIGYSSAGTVEFLLSGSDFYFLEVNTRLQVEHPVTEAITGLDLVREQIRIAEGEALSFKQEDLSICGHAIEARLYAEDPENNFLPSPGKLLAWQVPTSETATNLSPNVVATRIDSGVESGSEVSMIFDPMLAKFIVHAATRREAASRLSRLLERTRIQGITSNRDFLVATLRTPEFLKGATNTDFIARVKPASKRELSKEECINAGIAVVMEAQAQQRASAKVLKSVPSGWRNTEMPFEKHEFLVDEESLIVEYRIERSGKFRVRCEEKEFLVTLYRAGRGKVDLEFENRRNAFNVDQHANRWLVNGSHGDLELIQLPRFADTKLVDAERGLVAPMPGMVVSVEVQVGDAVGKGQLLMVLEAMKMEHRITAPRDGIVCEIHVVTGAQVANGELLVRLAEDREV</sequence>
<dbReference type="Pfam" id="PF02785">
    <property type="entry name" value="Biotin_carb_C"/>
    <property type="match status" value="1"/>
</dbReference>
<dbReference type="PROSITE" id="PS00867">
    <property type="entry name" value="CPSASE_2"/>
    <property type="match status" value="1"/>
</dbReference>
<evidence type="ECO:0000256" key="1">
    <source>
        <dbReference type="ARBA" id="ARBA00001953"/>
    </source>
</evidence>
<dbReference type="InterPro" id="IPR016185">
    <property type="entry name" value="PreATP-grasp_dom_sf"/>
</dbReference>
<dbReference type="InterPro" id="IPR005479">
    <property type="entry name" value="CPAse_ATP-bd"/>
</dbReference>
<accession>A0A381PF84</accession>
<dbReference type="PROSITE" id="PS50979">
    <property type="entry name" value="BC"/>
    <property type="match status" value="1"/>
</dbReference>
<dbReference type="InterPro" id="IPR011054">
    <property type="entry name" value="Rudment_hybrid_motif"/>
</dbReference>
<dbReference type="InterPro" id="IPR000089">
    <property type="entry name" value="Biotin_lipoyl"/>
</dbReference>
<name>A0A381PF84_9ZZZZ</name>
<feature type="domain" description="ATP-grasp" evidence="7">
    <location>
        <begin position="97"/>
        <end position="291"/>
    </location>
</feature>
<dbReference type="FunFam" id="3.30.1490.20:FF:000003">
    <property type="entry name" value="acetyl-CoA carboxylase isoform X1"/>
    <property type="match status" value="1"/>
</dbReference>
<dbReference type="InterPro" id="IPR005481">
    <property type="entry name" value="BC-like_N"/>
</dbReference>
<dbReference type="Pfam" id="PF21139">
    <property type="entry name" value="BT_MCC_alpha"/>
    <property type="match status" value="1"/>
</dbReference>
<dbReference type="SMART" id="SM00878">
    <property type="entry name" value="Biotin_carb_C"/>
    <property type="match status" value="1"/>
</dbReference>
<dbReference type="FunFam" id="2.40.50.100:FF:000003">
    <property type="entry name" value="Acetyl-CoA carboxylase biotin carboxyl carrier protein"/>
    <property type="match status" value="1"/>
</dbReference>
<dbReference type="InterPro" id="IPR050856">
    <property type="entry name" value="Biotin_carboxylase_complex"/>
</dbReference>
<feature type="domain" description="Biotin carboxylation" evidence="8">
    <location>
        <begin position="1"/>
        <end position="430"/>
    </location>
</feature>
<dbReference type="PROSITE" id="PS00866">
    <property type="entry name" value="CPSASE_1"/>
    <property type="match status" value="1"/>
</dbReference>
<dbReference type="AlphaFoldDB" id="A0A381PF84"/>
<dbReference type="SUPFAM" id="SSF51230">
    <property type="entry name" value="Single hybrid motif"/>
    <property type="match status" value="1"/>
</dbReference>
<dbReference type="GO" id="GO:0046872">
    <property type="term" value="F:metal ion binding"/>
    <property type="evidence" value="ECO:0007669"/>
    <property type="project" value="InterPro"/>
</dbReference>
<dbReference type="GO" id="GO:0016874">
    <property type="term" value="F:ligase activity"/>
    <property type="evidence" value="ECO:0007669"/>
    <property type="project" value="UniProtKB-KW"/>
</dbReference>
<organism evidence="9">
    <name type="scientific">marine metagenome</name>
    <dbReference type="NCBI Taxonomy" id="408172"/>
    <lineage>
        <taxon>unclassified sequences</taxon>
        <taxon>metagenomes</taxon>
        <taxon>ecological metagenomes</taxon>
    </lineage>
</organism>
<keyword evidence="4" id="KW-0067">ATP-binding</keyword>
<evidence type="ECO:0000256" key="4">
    <source>
        <dbReference type="ARBA" id="ARBA00022840"/>
    </source>
</evidence>
<dbReference type="InterPro" id="IPR001882">
    <property type="entry name" value="Biotin_BS"/>
</dbReference>
<dbReference type="EMBL" id="UINC01000962">
    <property type="protein sequence ID" value="SUZ65580.1"/>
    <property type="molecule type" value="Genomic_DNA"/>
</dbReference>
<evidence type="ECO:0008006" key="10">
    <source>
        <dbReference type="Google" id="ProtNLM"/>
    </source>
</evidence>
<keyword evidence="2" id="KW-0436">Ligase</keyword>
<proteinExistence type="predicted"/>
<feature type="domain" description="Lipoyl-binding" evidence="6">
    <location>
        <begin position="562"/>
        <end position="637"/>
    </location>
</feature>
<gene>
    <name evidence="9" type="ORF">METZ01_LOCUS18434</name>
</gene>
<evidence type="ECO:0000259" key="8">
    <source>
        <dbReference type="PROSITE" id="PS50979"/>
    </source>
</evidence>
<dbReference type="InterPro" id="IPR011764">
    <property type="entry name" value="Biotin_carboxylation_dom"/>
</dbReference>
<dbReference type="Gene3D" id="3.30.470.20">
    <property type="entry name" value="ATP-grasp fold, B domain"/>
    <property type="match status" value="1"/>
</dbReference>
<dbReference type="PANTHER" id="PTHR18866">
    <property type="entry name" value="CARBOXYLASE:PYRUVATE/ACETYL-COA/PROPIONYL-COA CARBOXYLASE"/>
    <property type="match status" value="1"/>
</dbReference>
<evidence type="ECO:0000256" key="2">
    <source>
        <dbReference type="ARBA" id="ARBA00022598"/>
    </source>
</evidence>
<dbReference type="SUPFAM" id="SSF51246">
    <property type="entry name" value="Rudiment single hybrid motif"/>
    <property type="match status" value="1"/>
</dbReference>
<dbReference type="InterPro" id="IPR011761">
    <property type="entry name" value="ATP-grasp"/>
</dbReference>
<dbReference type="PROSITE" id="PS50975">
    <property type="entry name" value="ATP_GRASP"/>
    <property type="match status" value="1"/>
</dbReference>
<dbReference type="PROSITE" id="PS00188">
    <property type="entry name" value="BIOTIN"/>
    <property type="match status" value="1"/>
</dbReference>
<dbReference type="SUPFAM" id="SSF56059">
    <property type="entry name" value="Glutathione synthetase ATP-binding domain-like"/>
    <property type="match status" value="1"/>
</dbReference>
<evidence type="ECO:0000259" key="6">
    <source>
        <dbReference type="PROSITE" id="PS50968"/>
    </source>
</evidence>
<dbReference type="PROSITE" id="PS50968">
    <property type="entry name" value="BIOTINYL_LIPOYL"/>
    <property type="match status" value="1"/>
</dbReference>
<keyword evidence="5" id="KW-0092">Biotin</keyword>
<dbReference type="CDD" id="cd06850">
    <property type="entry name" value="biotinyl_domain"/>
    <property type="match status" value="1"/>
</dbReference>
<dbReference type="Pfam" id="PF00364">
    <property type="entry name" value="Biotin_lipoyl"/>
    <property type="match status" value="1"/>
</dbReference>
<reference evidence="9" key="1">
    <citation type="submission" date="2018-05" db="EMBL/GenBank/DDBJ databases">
        <authorList>
            <person name="Lanie J.A."/>
            <person name="Ng W.-L."/>
            <person name="Kazmierczak K.M."/>
            <person name="Andrzejewski T.M."/>
            <person name="Davidsen T.M."/>
            <person name="Wayne K.J."/>
            <person name="Tettelin H."/>
            <person name="Glass J.I."/>
            <person name="Rusch D."/>
            <person name="Podicherti R."/>
            <person name="Tsui H.-C.T."/>
            <person name="Winkler M.E."/>
        </authorList>
    </citation>
    <scope>NUCLEOTIDE SEQUENCE</scope>
</reference>
<evidence type="ECO:0000313" key="9">
    <source>
        <dbReference type="EMBL" id="SUZ65580.1"/>
    </source>
</evidence>
<evidence type="ECO:0000256" key="5">
    <source>
        <dbReference type="ARBA" id="ARBA00023267"/>
    </source>
</evidence>
<keyword evidence="3" id="KW-0547">Nucleotide-binding</keyword>
<dbReference type="PANTHER" id="PTHR18866:SF33">
    <property type="entry name" value="METHYLCROTONOYL-COA CARBOXYLASE SUBUNIT ALPHA, MITOCHONDRIAL-RELATED"/>
    <property type="match status" value="1"/>
</dbReference>
<dbReference type="InterPro" id="IPR005482">
    <property type="entry name" value="Biotin_COase_C"/>
</dbReference>
<evidence type="ECO:0000259" key="7">
    <source>
        <dbReference type="PROSITE" id="PS50975"/>
    </source>
</evidence>
<dbReference type="Pfam" id="PF00289">
    <property type="entry name" value="Biotin_carb_N"/>
    <property type="match status" value="1"/>
</dbReference>
<dbReference type="InterPro" id="IPR048429">
    <property type="entry name" value="MCC_alpha_BT"/>
</dbReference>